<evidence type="ECO:0000313" key="5">
    <source>
        <dbReference type="EMBL" id="MEV4923868.1"/>
    </source>
</evidence>
<evidence type="ECO:0000256" key="1">
    <source>
        <dbReference type="ARBA" id="ARBA00022679"/>
    </source>
</evidence>
<dbReference type="InterPro" id="IPR029044">
    <property type="entry name" value="Nucleotide-diphossugar_trans"/>
</dbReference>
<feature type="compositionally biased region" description="Basic and acidic residues" evidence="2">
    <location>
        <begin position="34"/>
        <end position="44"/>
    </location>
</feature>
<comment type="caution">
    <text evidence="5">The sequence shown here is derived from an EMBL/GenBank/DDBJ whole genome shotgun (WGS) entry which is preliminary data.</text>
</comment>
<dbReference type="EMBL" id="JBFASG010000010">
    <property type="protein sequence ID" value="MEV4923868.1"/>
    <property type="molecule type" value="Genomic_DNA"/>
</dbReference>
<evidence type="ECO:0000256" key="2">
    <source>
        <dbReference type="SAM" id="MobiDB-lite"/>
    </source>
</evidence>
<evidence type="ECO:0000313" key="6">
    <source>
        <dbReference type="Proteomes" id="UP001552479"/>
    </source>
</evidence>
<dbReference type="Gene3D" id="3.90.550.10">
    <property type="entry name" value="Spore Coat Polysaccharide Biosynthesis Protein SpsA, Chain A"/>
    <property type="match status" value="1"/>
</dbReference>
<dbReference type="Pfam" id="PF00535">
    <property type="entry name" value="Glycos_transf_2"/>
    <property type="match status" value="1"/>
</dbReference>
<accession>A0ABV3ITT8</accession>
<protein>
    <submittedName>
        <fullName evidence="5">Glycosyltransferase</fullName>
        <ecNumber evidence="5">2.4.-.-</ecNumber>
    </submittedName>
</protein>
<dbReference type="GO" id="GO:0016757">
    <property type="term" value="F:glycosyltransferase activity"/>
    <property type="evidence" value="ECO:0007669"/>
    <property type="project" value="UniProtKB-KW"/>
</dbReference>
<feature type="domain" description="Glycosyltransferase 2-like" evidence="3">
    <location>
        <begin position="78"/>
        <end position="136"/>
    </location>
</feature>
<dbReference type="EC" id="2.4.-.-" evidence="5"/>
<keyword evidence="1 5" id="KW-0808">Transferase</keyword>
<gene>
    <name evidence="5" type="ORF">AB0L03_13625</name>
</gene>
<dbReference type="RefSeq" id="WP_366088050.1">
    <property type="nucleotide sequence ID" value="NZ_JBFASG010000010.1"/>
</dbReference>
<dbReference type="InterPro" id="IPR001173">
    <property type="entry name" value="Glyco_trans_2-like"/>
</dbReference>
<reference evidence="5 6" key="1">
    <citation type="submission" date="2024-06" db="EMBL/GenBank/DDBJ databases">
        <title>The Natural Products Discovery Center: Release of the First 8490 Sequenced Strains for Exploring Actinobacteria Biosynthetic Diversity.</title>
        <authorList>
            <person name="Kalkreuter E."/>
            <person name="Kautsar S.A."/>
            <person name="Yang D."/>
            <person name="Bader C.D."/>
            <person name="Teijaro C.N."/>
            <person name="Fluegel L."/>
            <person name="Davis C.M."/>
            <person name="Simpson J.R."/>
            <person name="Lauterbach L."/>
            <person name="Steele A.D."/>
            <person name="Gui C."/>
            <person name="Meng S."/>
            <person name="Li G."/>
            <person name="Viehrig K."/>
            <person name="Ye F."/>
            <person name="Su P."/>
            <person name="Kiefer A.F."/>
            <person name="Nichols A."/>
            <person name="Cepeda A.J."/>
            <person name="Yan W."/>
            <person name="Fan B."/>
            <person name="Jiang Y."/>
            <person name="Adhikari A."/>
            <person name="Zheng C.-J."/>
            <person name="Schuster L."/>
            <person name="Cowan T.M."/>
            <person name="Smanski M.J."/>
            <person name="Chevrette M.G."/>
            <person name="De Carvalho L.P.S."/>
            <person name="Shen B."/>
        </authorList>
    </citation>
    <scope>NUCLEOTIDE SEQUENCE [LARGE SCALE GENOMIC DNA]</scope>
    <source>
        <strain evidence="5 6">NPDC053791</strain>
    </source>
</reference>
<keyword evidence="5" id="KW-0328">Glycosyltransferase</keyword>
<organism evidence="5 6">
    <name type="scientific">Streptomyces roseoverticillatus</name>
    <dbReference type="NCBI Taxonomy" id="66429"/>
    <lineage>
        <taxon>Bacteria</taxon>
        <taxon>Bacillati</taxon>
        <taxon>Actinomycetota</taxon>
        <taxon>Actinomycetes</taxon>
        <taxon>Kitasatosporales</taxon>
        <taxon>Streptomycetaceae</taxon>
        <taxon>Streptomyces</taxon>
    </lineage>
</organism>
<evidence type="ECO:0000259" key="3">
    <source>
        <dbReference type="Pfam" id="PF00535"/>
    </source>
</evidence>
<dbReference type="InterPro" id="IPR050834">
    <property type="entry name" value="Glycosyltransf_2"/>
</dbReference>
<dbReference type="PANTHER" id="PTHR43685">
    <property type="entry name" value="GLYCOSYLTRANSFERASE"/>
    <property type="match status" value="1"/>
</dbReference>
<feature type="domain" description="Galactosyltransferase C-terminal" evidence="4">
    <location>
        <begin position="222"/>
        <end position="268"/>
    </location>
</feature>
<sequence>MPSHGPAARLRATLSCLAGQGPGTPPFEVVVVDDNPRPAGDDPRAAGGSPGPVADSPGPASGHPGPAGDGAATPADVARELARQLPVRVVRGPLRGRAAARNAGAAAARGARLVFLDDDVLVGPDFLAAHAEAADPDAFTHGQTRELPTAARLLRSLEGGSPEDARQARAALGPALAPAPAGPVPAAPPPAGPAAHRRLVANALERTVEAMAGGALPDVAPWLGFVGANTAVDRDRWRRAGGFDEDFGHTWGCEDLEFGFRLHAAGVRRALAAGALGIHLSHARPGRWEQHHVNLTRFRALHPHASVHALGALLGPNGTPGEYVRAVVTATDAPVRGGAR</sequence>
<proteinExistence type="predicted"/>
<dbReference type="Pfam" id="PF02709">
    <property type="entry name" value="Glyco_transf_7C"/>
    <property type="match status" value="1"/>
</dbReference>
<keyword evidence="6" id="KW-1185">Reference proteome</keyword>
<dbReference type="Proteomes" id="UP001552479">
    <property type="component" value="Unassembled WGS sequence"/>
</dbReference>
<name>A0ABV3ITT8_9ACTN</name>
<dbReference type="SUPFAM" id="SSF53448">
    <property type="entry name" value="Nucleotide-diphospho-sugar transferases"/>
    <property type="match status" value="1"/>
</dbReference>
<feature type="region of interest" description="Disordered" evidence="2">
    <location>
        <begin position="17"/>
        <end position="77"/>
    </location>
</feature>
<dbReference type="CDD" id="cd00761">
    <property type="entry name" value="Glyco_tranf_GTA_type"/>
    <property type="match status" value="1"/>
</dbReference>
<dbReference type="PANTHER" id="PTHR43685:SF3">
    <property type="entry name" value="SLR2126 PROTEIN"/>
    <property type="match status" value="1"/>
</dbReference>
<evidence type="ECO:0000259" key="4">
    <source>
        <dbReference type="Pfam" id="PF02709"/>
    </source>
</evidence>
<dbReference type="InterPro" id="IPR027791">
    <property type="entry name" value="Galactosyl_T_C"/>
</dbReference>
<feature type="compositionally biased region" description="Low complexity" evidence="2">
    <location>
        <begin position="54"/>
        <end position="76"/>
    </location>
</feature>